<evidence type="ECO:0000313" key="1">
    <source>
        <dbReference type="EMBL" id="AWV21362.1"/>
    </source>
</evidence>
<sequence>MAALFEAATIRPPVCSASWPAVAPSRRQGFAFPPDPPHPPGPCGYWTHFRWRSPMPDRAGEQWLSGSRHREPSEG</sequence>
<proteinExistence type="predicted"/>
<name>A0A4Y1MTL4_9PROT</name>
<organism evidence="1">
    <name type="scientific">Roseomonas mucosa</name>
    <dbReference type="NCBI Taxonomy" id="207340"/>
    <lineage>
        <taxon>Bacteria</taxon>
        <taxon>Pseudomonadati</taxon>
        <taxon>Pseudomonadota</taxon>
        <taxon>Alphaproteobacteria</taxon>
        <taxon>Acetobacterales</taxon>
        <taxon>Roseomonadaceae</taxon>
        <taxon>Roseomonas</taxon>
    </lineage>
</organism>
<dbReference type="EMBL" id="CP025189">
    <property type="protein sequence ID" value="AWV21362.1"/>
    <property type="molecule type" value="Genomic_DNA"/>
</dbReference>
<reference evidence="1" key="1">
    <citation type="submission" date="2017-12" db="EMBL/GenBank/DDBJ databases">
        <authorList>
            <person name="Martens C."/>
            <person name="Dahlstrom E."/>
            <person name="Barbian K."/>
            <person name="Sykora L."/>
            <person name="Ricklefs S."/>
            <person name="Bruno D."/>
            <person name="Anzick I."/>
            <person name="Myles I."/>
            <person name="Datta S.K."/>
        </authorList>
    </citation>
    <scope>NUCLEOTIDE SEQUENCE</scope>
    <source>
        <strain evidence="1">AD2</strain>
    </source>
</reference>
<gene>
    <name evidence="1" type="ORF">RADP37_05541</name>
</gene>
<protein>
    <submittedName>
        <fullName evidence="1">Uncharacterized protein</fullName>
    </submittedName>
</protein>
<accession>A0A4Y1MTL4</accession>
<dbReference type="AlphaFoldDB" id="A0A4Y1MTL4"/>